<feature type="transmembrane region" description="Helical" evidence="8">
    <location>
        <begin position="240"/>
        <end position="258"/>
    </location>
</feature>
<dbReference type="STRING" id="81409.SAMN04515656_12020"/>
<feature type="transmembrane region" description="Helical" evidence="8">
    <location>
        <begin position="148"/>
        <end position="169"/>
    </location>
</feature>
<keyword evidence="7 8" id="KW-0472">Membrane</keyword>
<keyword evidence="11" id="KW-1185">Reference proteome</keyword>
<keyword evidence="5 8" id="KW-0812">Transmembrane</keyword>
<evidence type="ECO:0000256" key="8">
    <source>
        <dbReference type="RuleBase" id="RU361157"/>
    </source>
</evidence>
<dbReference type="InterPro" id="IPR047817">
    <property type="entry name" value="ABC2_TM_bact-type"/>
</dbReference>
<dbReference type="AlphaFoldDB" id="A0A1H4D3E2"/>
<comment type="similarity">
    <text evidence="2 8">Belongs to the ABC-2 integral membrane protein family.</text>
</comment>
<evidence type="ECO:0000256" key="5">
    <source>
        <dbReference type="ARBA" id="ARBA00022692"/>
    </source>
</evidence>
<dbReference type="Pfam" id="PF01061">
    <property type="entry name" value="ABC2_membrane"/>
    <property type="match status" value="1"/>
</dbReference>
<dbReference type="PANTHER" id="PTHR30413:SF10">
    <property type="entry name" value="CAPSULE POLYSACCHARIDE EXPORT INNER-MEMBRANE PROTEIN CTRC"/>
    <property type="match status" value="1"/>
</dbReference>
<evidence type="ECO:0000256" key="7">
    <source>
        <dbReference type="ARBA" id="ARBA00023136"/>
    </source>
</evidence>
<protein>
    <recommendedName>
        <fullName evidence="8">Transport permease protein</fullName>
    </recommendedName>
</protein>
<keyword evidence="4 8" id="KW-1003">Cell membrane</keyword>
<evidence type="ECO:0000256" key="6">
    <source>
        <dbReference type="ARBA" id="ARBA00022989"/>
    </source>
</evidence>
<feature type="domain" description="ABC transmembrane type-2" evidence="9">
    <location>
        <begin position="36"/>
        <end position="260"/>
    </location>
</feature>
<organism evidence="10 11">
    <name type="scientific">Eubacterium aggregans</name>
    <dbReference type="NCBI Taxonomy" id="81409"/>
    <lineage>
        <taxon>Bacteria</taxon>
        <taxon>Bacillati</taxon>
        <taxon>Bacillota</taxon>
        <taxon>Clostridia</taxon>
        <taxon>Eubacteriales</taxon>
        <taxon>Eubacteriaceae</taxon>
        <taxon>Eubacterium</taxon>
    </lineage>
</organism>
<evidence type="ECO:0000259" key="9">
    <source>
        <dbReference type="PROSITE" id="PS51012"/>
    </source>
</evidence>
<evidence type="ECO:0000256" key="2">
    <source>
        <dbReference type="ARBA" id="ARBA00007783"/>
    </source>
</evidence>
<feature type="transmembrane region" description="Helical" evidence="8">
    <location>
        <begin position="67"/>
        <end position="85"/>
    </location>
</feature>
<dbReference type="EMBL" id="FNRK01000020">
    <property type="protein sequence ID" value="SEA67157.1"/>
    <property type="molecule type" value="Genomic_DNA"/>
</dbReference>
<evidence type="ECO:0000256" key="4">
    <source>
        <dbReference type="ARBA" id="ARBA00022475"/>
    </source>
</evidence>
<dbReference type="InterPro" id="IPR013525">
    <property type="entry name" value="ABC2_TM"/>
</dbReference>
<dbReference type="GO" id="GO:0015920">
    <property type="term" value="P:lipopolysaccharide transport"/>
    <property type="evidence" value="ECO:0007669"/>
    <property type="project" value="TreeGrafter"/>
</dbReference>
<feature type="transmembrane region" description="Helical" evidence="8">
    <location>
        <begin position="122"/>
        <end position="142"/>
    </location>
</feature>
<evidence type="ECO:0000313" key="11">
    <source>
        <dbReference type="Proteomes" id="UP000199394"/>
    </source>
</evidence>
<dbReference type="OrthoDB" id="9794365at2"/>
<proteinExistence type="inferred from homology"/>
<feature type="transmembrane region" description="Helical" evidence="8">
    <location>
        <begin position="181"/>
        <end position="199"/>
    </location>
</feature>
<evidence type="ECO:0000256" key="1">
    <source>
        <dbReference type="ARBA" id="ARBA00004651"/>
    </source>
</evidence>
<evidence type="ECO:0000313" key="10">
    <source>
        <dbReference type="EMBL" id="SEA67157.1"/>
    </source>
</evidence>
<comment type="subcellular location">
    <subcellularLocation>
        <location evidence="1 8">Cell membrane</location>
        <topology evidence="1 8">Multi-pass membrane protein</topology>
    </subcellularLocation>
</comment>
<dbReference type="Proteomes" id="UP000199394">
    <property type="component" value="Unassembled WGS sequence"/>
</dbReference>
<dbReference type="PROSITE" id="PS51012">
    <property type="entry name" value="ABC_TM2"/>
    <property type="match status" value="1"/>
</dbReference>
<feature type="transmembrane region" description="Helical" evidence="8">
    <location>
        <begin position="35"/>
        <end position="55"/>
    </location>
</feature>
<dbReference type="GO" id="GO:0140359">
    <property type="term" value="F:ABC-type transporter activity"/>
    <property type="evidence" value="ECO:0007669"/>
    <property type="project" value="InterPro"/>
</dbReference>
<dbReference type="PANTHER" id="PTHR30413">
    <property type="entry name" value="INNER MEMBRANE TRANSPORT PERMEASE"/>
    <property type="match status" value="1"/>
</dbReference>
<keyword evidence="3 8" id="KW-0813">Transport</keyword>
<accession>A0A1H4D3E2</accession>
<name>A0A1H4D3E2_9FIRM</name>
<gene>
    <name evidence="10" type="ORF">SAMN04515656_12020</name>
</gene>
<dbReference type="GO" id="GO:0005886">
    <property type="term" value="C:plasma membrane"/>
    <property type="evidence" value="ECO:0007669"/>
    <property type="project" value="UniProtKB-SubCell"/>
</dbReference>
<reference evidence="10 11" key="1">
    <citation type="submission" date="2016-10" db="EMBL/GenBank/DDBJ databases">
        <authorList>
            <person name="de Groot N.N."/>
        </authorList>
    </citation>
    <scope>NUCLEOTIDE SEQUENCE [LARGE SCALE GENOMIC DNA]</scope>
    <source>
        <strain evidence="10 11">SR12</strain>
    </source>
</reference>
<keyword evidence="6 8" id="KW-1133">Transmembrane helix</keyword>
<sequence>MIKDFLSFFRDLYKNRKLLIQFSVNDFKAKYAGSFFGVFWAFFTPMVTIAVYWFVFEKGMKAGMTDGSIPFIVYLVTGIIVWFFFSDTILSATNCFRDYSYLVKKVVFNFKVLPTAKLLSNLYTHAFFIGIAFLLTSLYGFYPSLYSLQIVYYLFCLIAILTGITWITASIQPFFSDITNLIGIVLQVLMWGTPILWSINQFPKEYHLLFKLNPLMYIVQGYRESFLSQGWFWQHGEMTLYFWIVTLIMLLLGSLIYNKMNPHFSDVL</sequence>
<evidence type="ECO:0000256" key="3">
    <source>
        <dbReference type="ARBA" id="ARBA00022448"/>
    </source>
</evidence>
<dbReference type="RefSeq" id="WP_090308644.1">
    <property type="nucleotide sequence ID" value="NZ_FNRK01000020.1"/>
</dbReference>